<dbReference type="AlphaFoldDB" id="A0A1Y2HKJ9"/>
<reference evidence="1 2" key="1">
    <citation type="submission" date="2016-07" db="EMBL/GenBank/DDBJ databases">
        <title>Pervasive Adenine N6-methylation of Active Genes in Fungi.</title>
        <authorList>
            <consortium name="DOE Joint Genome Institute"/>
            <person name="Mondo S.J."/>
            <person name="Dannebaum R.O."/>
            <person name="Kuo R.C."/>
            <person name="Labutti K."/>
            <person name="Haridas S."/>
            <person name="Kuo A."/>
            <person name="Salamov A."/>
            <person name="Ahrendt S.R."/>
            <person name="Lipzen A."/>
            <person name="Sullivan W."/>
            <person name="Andreopoulos W.B."/>
            <person name="Clum A."/>
            <person name="Lindquist E."/>
            <person name="Daum C."/>
            <person name="Ramamoorthy G.K."/>
            <person name="Gryganskyi A."/>
            <person name="Culley D."/>
            <person name="Magnuson J.K."/>
            <person name="James T.Y."/>
            <person name="O'Malley M.A."/>
            <person name="Stajich J.E."/>
            <person name="Spatafora J.W."/>
            <person name="Visel A."/>
            <person name="Grigoriev I.V."/>
        </authorList>
    </citation>
    <scope>NUCLEOTIDE SEQUENCE [LARGE SCALE GENOMIC DNA]</scope>
    <source>
        <strain evidence="1 2">PL171</strain>
    </source>
</reference>
<organism evidence="1 2">
    <name type="scientific">Catenaria anguillulae PL171</name>
    <dbReference type="NCBI Taxonomy" id="765915"/>
    <lineage>
        <taxon>Eukaryota</taxon>
        <taxon>Fungi</taxon>
        <taxon>Fungi incertae sedis</taxon>
        <taxon>Blastocladiomycota</taxon>
        <taxon>Blastocladiomycetes</taxon>
        <taxon>Blastocladiales</taxon>
        <taxon>Catenariaceae</taxon>
        <taxon>Catenaria</taxon>
    </lineage>
</organism>
<keyword evidence="2" id="KW-1185">Reference proteome</keyword>
<gene>
    <name evidence="1" type="ORF">BCR44DRAFT_1435152</name>
</gene>
<evidence type="ECO:0000313" key="1">
    <source>
        <dbReference type="EMBL" id="ORZ35127.1"/>
    </source>
</evidence>
<evidence type="ECO:0000313" key="2">
    <source>
        <dbReference type="Proteomes" id="UP000193411"/>
    </source>
</evidence>
<proteinExistence type="predicted"/>
<dbReference type="Proteomes" id="UP000193411">
    <property type="component" value="Unassembled WGS sequence"/>
</dbReference>
<accession>A0A1Y2HKJ9</accession>
<name>A0A1Y2HKJ9_9FUNG</name>
<comment type="caution">
    <text evidence="1">The sequence shown here is derived from an EMBL/GenBank/DDBJ whole genome shotgun (WGS) entry which is preliminary data.</text>
</comment>
<protein>
    <submittedName>
        <fullName evidence="1">Uncharacterized protein</fullName>
    </submittedName>
</protein>
<sequence length="58" mass="6380">MRARCCISVEKHGQGVVTCPFTRNPACQAATVSSWPHAPASRTCRQAYLSVLRVQHPD</sequence>
<dbReference type="EMBL" id="MCFL01000024">
    <property type="protein sequence ID" value="ORZ35127.1"/>
    <property type="molecule type" value="Genomic_DNA"/>
</dbReference>